<sequence length="133" mass="13781">MTELGSLKTQASAAPKLNSALSGAVLAGTAVALGAFGAHALKAAISAENLAIFETGVRYQMYHGLALLVLGAYPQQRRGAAWLLSGTLIFSGSLYVLALTDTKWLGAITPIGGVLQLIGWGWVALDARKNRAS</sequence>
<keyword evidence="5 6" id="KW-0472">Membrane</keyword>
<organism evidence="7 8">
    <name type="scientific">Deinococcus psychrotolerans</name>
    <dbReference type="NCBI Taxonomy" id="2489213"/>
    <lineage>
        <taxon>Bacteria</taxon>
        <taxon>Thermotogati</taxon>
        <taxon>Deinococcota</taxon>
        <taxon>Deinococci</taxon>
        <taxon>Deinococcales</taxon>
        <taxon>Deinococcaceae</taxon>
        <taxon>Deinococcus</taxon>
    </lineage>
</organism>
<comment type="subcellular location">
    <subcellularLocation>
        <location evidence="1">Membrane</location>
        <topology evidence="1">Multi-pass membrane protein</topology>
    </subcellularLocation>
</comment>
<dbReference type="PANTHER" id="PTHR43461:SF1">
    <property type="entry name" value="TRANSMEMBRANE PROTEIN 256"/>
    <property type="match status" value="1"/>
</dbReference>
<evidence type="ECO:0000256" key="3">
    <source>
        <dbReference type="ARBA" id="ARBA00022692"/>
    </source>
</evidence>
<feature type="transmembrane region" description="Helical" evidence="6">
    <location>
        <begin position="104"/>
        <end position="125"/>
    </location>
</feature>
<feature type="transmembrane region" description="Helical" evidence="6">
    <location>
        <begin position="57"/>
        <end position="73"/>
    </location>
</feature>
<keyword evidence="3 6" id="KW-0812">Transmembrane</keyword>
<dbReference type="PANTHER" id="PTHR43461">
    <property type="entry name" value="TRANSMEMBRANE PROTEIN 256"/>
    <property type="match status" value="1"/>
</dbReference>
<keyword evidence="8" id="KW-1185">Reference proteome</keyword>
<proteinExistence type="inferred from homology"/>
<dbReference type="KEGG" id="dph:EHF33_03365"/>
<name>A0A3G8YLD0_9DEIO</name>
<dbReference type="GO" id="GO:0005886">
    <property type="term" value="C:plasma membrane"/>
    <property type="evidence" value="ECO:0007669"/>
    <property type="project" value="TreeGrafter"/>
</dbReference>
<reference evidence="7 8" key="1">
    <citation type="submission" date="2018-11" db="EMBL/GenBank/DDBJ databases">
        <title>Deinococcus shelandsis sp. nov., isolated from South Shetland Islands soil of Antarctica.</title>
        <authorList>
            <person name="Tian J."/>
        </authorList>
    </citation>
    <scope>NUCLEOTIDE SEQUENCE [LARGE SCALE GENOMIC DNA]</scope>
    <source>
        <strain evidence="7 8">S14-83T</strain>
    </source>
</reference>
<evidence type="ECO:0000256" key="6">
    <source>
        <dbReference type="SAM" id="Phobius"/>
    </source>
</evidence>
<accession>A0A3G8YLD0</accession>
<dbReference type="RefSeq" id="WP_124867883.1">
    <property type="nucleotide sequence ID" value="NZ_CP034183.1"/>
</dbReference>
<evidence type="ECO:0000313" key="8">
    <source>
        <dbReference type="Proteomes" id="UP000276417"/>
    </source>
</evidence>
<feature type="transmembrane region" description="Helical" evidence="6">
    <location>
        <begin position="80"/>
        <end position="98"/>
    </location>
</feature>
<evidence type="ECO:0000313" key="7">
    <source>
        <dbReference type="EMBL" id="AZI41906.1"/>
    </source>
</evidence>
<dbReference type="Pfam" id="PF04241">
    <property type="entry name" value="DUF423"/>
    <property type="match status" value="1"/>
</dbReference>
<keyword evidence="4 6" id="KW-1133">Transmembrane helix</keyword>
<dbReference type="AlphaFoldDB" id="A0A3G8YLD0"/>
<protein>
    <submittedName>
        <fullName evidence="7">DUF423 domain-containing protein</fullName>
    </submittedName>
</protein>
<evidence type="ECO:0000256" key="4">
    <source>
        <dbReference type="ARBA" id="ARBA00022989"/>
    </source>
</evidence>
<dbReference type="OrthoDB" id="9802121at2"/>
<comment type="similarity">
    <text evidence="2">Belongs to the UPF0382 family.</text>
</comment>
<evidence type="ECO:0000256" key="2">
    <source>
        <dbReference type="ARBA" id="ARBA00009694"/>
    </source>
</evidence>
<dbReference type="EMBL" id="CP034183">
    <property type="protein sequence ID" value="AZI41906.1"/>
    <property type="molecule type" value="Genomic_DNA"/>
</dbReference>
<evidence type="ECO:0000256" key="1">
    <source>
        <dbReference type="ARBA" id="ARBA00004141"/>
    </source>
</evidence>
<feature type="transmembrane region" description="Helical" evidence="6">
    <location>
        <begin position="21"/>
        <end position="45"/>
    </location>
</feature>
<dbReference type="InterPro" id="IPR006696">
    <property type="entry name" value="DUF423"/>
</dbReference>
<dbReference type="Proteomes" id="UP000276417">
    <property type="component" value="Chromosome 1"/>
</dbReference>
<gene>
    <name evidence="7" type="ORF">EHF33_03365</name>
</gene>
<evidence type="ECO:0000256" key="5">
    <source>
        <dbReference type="ARBA" id="ARBA00023136"/>
    </source>
</evidence>